<dbReference type="EMBL" id="BAABCQ010000009">
    <property type="protein sequence ID" value="GAA3957337.1"/>
    <property type="molecule type" value="Genomic_DNA"/>
</dbReference>
<reference evidence="3" key="1">
    <citation type="journal article" date="2019" name="Int. J. Syst. Evol. Microbiol.">
        <title>The Global Catalogue of Microorganisms (GCM) 10K type strain sequencing project: providing services to taxonomists for standard genome sequencing and annotation.</title>
        <authorList>
            <consortium name="The Broad Institute Genomics Platform"/>
            <consortium name="The Broad Institute Genome Sequencing Center for Infectious Disease"/>
            <person name="Wu L."/>
            <person name="Ma J."/>
        </authorList>
    </citation>
    <scope>NUCLEOTIDE SEQUENCE [LARGE SCALE GENOMIC DNA]</scope>
    <source>
        <strain evidence="3">JCM 17027</strain>
    </source>
</reference>
<protein>
    <recommendedName>
        <fullName evidence="4">DNA-binding protein</fullName>
    </recommendedName>
</protein>
<accession>A0ABP7NZW5</accession>
<dbReference type="Proteomes" id="UP001500034">
    <property type="component" value="Unassembled WGS sequence"/>
</dbReference>
<evidence type="ECO:0000313" key="2">
    <source>
        <dbReference type="EMBL" id="GAA3957337.1"/>
    </source>
</evidence>
<keyword evidence="3" id="KW-1185">Reference proteome</keyword>
<feature type="region of interest" description="Disordered" evidence="1">
    <location>
        <begin position="964"/>
        <end position="1031"/>
    </location>
</feature>
<feature type="compositionally biased region" description="Gly residues" evidence="1">
    <location>
        <begin position="1003"/>
        <end position="1017"/>
    </location>
</feature>
<evidence type="ECO:0008006" key="4">
    <source>
        <dbReference type="Google" id="ProtNLM"/>
    </source>
</evidence>
<sequence length="1775" mass="188428">MSAMNGTTMTTDGTTAPGGVTTTPAGVTTTPGTCGTTVYDDATAAALLDAGALLPRDSTGREDADTLTVRTYTHAALGDRSVVRLVPGTLGGAEDLALDFLGLVRDAETPEVGQVRRETLGFPAWALVNDPANGHHALALVKDVERLTRQAKSRPGTAKEGFEALGERLGRAVPHFLPTFYEQAARIFLQYDNTTYAAAFFGKARDAERVHALAVDEERQRAVFLEFAFAGALTVKALKQHVKDLAGRLDAAEAWHQFRQLAVERSAAGMPPYASLPQDARTLIKAAGLPQVATECDLAADLVASPAAVRAPASFWTAYRAVLPVLAGRRPAVRARLLEIMPAGLDHDVANDDFWLALLAECAADRLLTGEAGGEKDAADGDRADGANGRGTATDGVDAADWLSRWAAHRKHGATVCDTSPATLELVARMAPRLCADGRPVDLFAGRRYAGADIGLLDLCAAQNIPLVLPDPDTEVHLGLDRWARDTRPERRDLAAIAADSRLRPLLLRAVGAVSQDHQAASVLELLADHPVLTDVLREWLDGAVGELTAAVGLPGAREALHRLSPFRAVAPRANPEAVTRAAGYETAPLLGRTLRAGILDELGWPALEDALRLLDGGTRKDRDDKLIVDEAWPCLVLSRGRQAVVVGPDGVLLEHDLRLPADLDRWQRPRFRYTDGELLVVWWQEGKQRGYWSTRPSEVVTFTGEQIAQRWRNDSAGAPSIPLPGGGRATGGRTLHAGDTVLPANRRVIGDGTLYWREGRQGRQQVWLEYDPATGTHGRASLPAFLRSGIRDDATLLQDQCEVLPLQPGLEHSPFGTDGTVLGRWVRTEDEAGETLTTTGTPDGRTVTLRASEHAGTVVPLGALRLPGGAAPVVARKWRRIALFAQDDSTDAGELGRVTPNQQGGEFAAGTPLVPPVAFWHALRPRDERASAVLRALTDERAAELVRDTAQALTERQALVKAAEGVDGGASDPTPGGGTAGGQGGASTGTGGPAGVTVSPAGGTGVPAGGTGGSAGGTADSKPAVPTAEEVVRQAVSRSLPGLTDERLLTGVAALVRTTLQIADSVTRFATPPVEQAKPELKRVEGMFADYRPEHGDDHTLHTATDGLANLWGAWGGNSQWTTLRQIRAVNHVLSGKPADGRQLPDHIRRTALCDGWRSDEYTVPRLGMVWPSLLPVLRPLVYRAAAPTVPEAEREALLLLFEALTEGPLAAPGSALREIVLSEPLDMRRRHGNQERAGQVLRRGGRTVVVLGRRNVDYGLDRVNWLALDHDPTGAFGAVAHFPLEKETRHSSAFPAGGLTAVIRLIRDKGAAPWHPEAPASLAAATHAGLGPLQAALLLAGQPEQLGGDALATIGLKPRQLNAGRRMLNSLPATDREALVGALLPDDPAELWTTGPDTGTAGRVWAERLGSLVRVPEDLAPALDGLPTASAEDVLNPARTAWLSRTTVQRPDKDGRLVAEDPAAVPGRHHLTGAVAALASLAYALPYGHPLRASLPEGLAALRRRVTDPGLLLGLDVEWTEKGGTTAAELRKAYGLPATGGADADGTTWVGEALALRPWHSDKETVLVRPAGLTGPDDTVFGLLEGLVGTSRATGLHALRSVLGDELAGALAVGLGPEGPSGPAQDPTVCVPALVTEVASAHGLGEDAATLYLQLLALPDPTDRNCARWTGWKPARLKKARAELTTTELVVDAKRSRAGRSLFLPCGWRDLKAPALPVETWKESLYPVREGIRAVPLLPVPELFARAWGRVRAGEAPGYEELTTRATRKGRRR</sequence>
<organism evidence="2 3">
    <name type="scientific">Streptomyces marokkonensis</name>
    <dbReference type="NCBI Taxonomy" id="324855"/>
    <lineage>
        <taxon>Bacteria</taxon>
        <taxon>Bacillati</taxon>
        <taxon>Actinomycetota</taxon>
        <taxon>Actinomycetes</taxon>
        <taxon>Kitasatosporales</taxon>
        <taxon>Streptomycetaceae</taxon>
        <taxon>Streptomyces</taxon>
    </lineage>
</organism>
<gene>
    <name evidence="2" type="ORF">GCM10022384_08000</name>
</gene>
<evidence type="ECO:0000256" key="1">
    <source>
        <dbReference type="SAM" id="MobiDB-lite"/>
    </source>
</evidence>
<feature type="region of interest" description="Disordered" evidence="1">
    <location>
        <begin position="373"/>
        <end position="392"/>
    </location>
</feature>
<evidence type="ECO:0000313" key="3">
    <source>
        <dbReference type="Proteomes" id="UP001500034"/>
    </source>
</evidence>
<feature type="compositionally biased region" description="Gly residues" evidence="1">
    <location>
        <begin position="976"/>
        <end position="995"/>
    </location>
</feature>
<feature type="region of interest" description="Disordered" evidence="1">
    <location>
        <begin position="716"/>
        <end position="738"/>
    </location>
</feature>
<comment type="caution">
    <text evidence="2">The sequence shown here is derived from an EMBL/GenBank/DDBJ whole genome shotgun (WGS) entry which is preliminary data.</text>
</comment>
<feature type="region of interest" description="Disordered" evidence="1">
    <location>
        <begin position="1"/>
        <end position="28"/>
    </location>
</feature>
<feature type="compositionally biased region" description="Basic and acidic residues" evidence="1">
    <location>
        <begin position="373"/>
        <end position="385"/>
    </location>
</feature>
<name>A0ABP7NZW5_9ACTN</name>
<proteinExistence type="predicted"/>